<dbReference type="EMBL" id="JAMYWD010000009">
    <property type="protein sequence ID" value="KAJ4960232.1"/>
    <property type="molecule type" value="Genomic_DNA"/>
</dbReference>
<keyword evidence="4" id="KW-1185">Reference proteome</keyword>
<sequence length="203" mass="22504">MSPGQQARKEINGPRPFPLKINKGSHLIKKSSSSSLSFDGISEKHHHRPIIIYTHSPKIIHTQAHDFMALVQKLTGFSCSDDHRKVQPQSLKDNNITMKPPSAGADHEDNKLSSVLTIEKSEDGGGRGEIQVTSSSSVSPLVYGPPMLNPLYSDMPLFTPNSANFFCSPRPLYRYPDSLLTPSNMGNFMSPSFLEVMKEFQGY</sequence>
<comment type="caution">
    <text evidence="3">The sequence shown here is derived from an EMBL/GenBank/DDBJ whole genome shotgun (WGS) entry which is preliminary data.</text>
</comment>
<dbReference type="AlphaFoldDB" id="A0A9Q0H5G8"/>
<evidence type="ECO:0000256" key="1">
    <source>
        <dbReference type="SAM" id="MobiDB-lite"/>
    </source>
</evidence>
<feature type="region of interest" description="Disordered" evidence="1">
    <location>
        <begin position="1"/>
        <end position="22"/>
    </location>
</feature>
<proteinExistence type="predicted"/>
<protein>
    <recommendedName>
        <fullName evidence="2">VQ domain-containing protein</fullName>
    </recommendedName>
</protein>
<accession>A0A9Q0H5G8</accession>
<organism evidence="3 4">
    <name type="scientific">Protea cynaroides</name>
    <dbReference type="NCBI Taxonomy" id="273540"/>
    <lineage>
        <taxon>Eukaryota</taxon>
        <taxon>Viridiplantae</taxon>
        <taxon>Streptophyta</taxon>
        <taxon>Embryophyta</taxon>
        <taxon>Tracheophyta</taxon>
        <taxon>Spermatophyta</taxon>
        <taxon>Magnoliopsida</taxon>
        <taxon>Proteales</taxon>
        <taxon>Proteaceae</taxon>
        <taxon>Protea</taxon>
    </lineage>
</organism>
<dbReference type="GO" id="GO:0005634">
    <property type="term" value="C:nucleus"/>
    <property type="evidence" value="ECO:0007669"/>
    <property type="project" value="TreeGrafter"/>
</dbReference>
<evidence type="ECO:0000313" key="3">
    <source>
        <dbReference type="EMBL" id="KAJ4960232.1"/>
    </source>
</evidence>
<evidence type="ECO:0000313" key="4">
    <source>
        <dbReference type="Proteomes" id="UP001141806"/>
    </source>
</evidence>
<name>A0A9Q0H5G8_9MAGN</name>
<feature type="domain" description="VQ" evidence="2">
    <location>
        <begin position="54"/>
        <end position="76"/>
    </location>
</feature>
<evidence type="ECO:0000259" key="2">
    <source>
        <dbReference type="Pfam" id="PF05678"/>
    </source>
</evidence>
<dbReference type="OrthoDB" id="1917757at2759"/>
<dbReference type="InterPro" id="IPR039607">
    <property type="entry name" value="VQ_8/17/18/20/21/25"/>
</dbReference>
<reference evidence="3" key="1">
    <citation type="journal article" date="2023" name="Plant J.">
        <title>The genome of the king protea, Protea cynaroides.</title>
        <authorList>
            <person name="Chang J."/>
            <person name="Duong T.A."/>
            <person name="Schoeman C."/>
            <person name="Ma X."/>
            <person name="Roodt D."/>
            <person name="Barker N."/>
            <person name="Li Z."/>
            <person name="Van de Peer Y."/>
            <person name="Mizrachi E."/>
        </authorList>
    </citation>
    <scope>NUCLEOTIDE SEQUENCE</scope>
    <source>
        <tissue evidence="3">Young leaves</tissue>
    </source>
</reference>
<dbReference type="Proteomes" id="UP001141806">
    <property type="component" value="Unassembled WGS sequence"/>
</dbReference>
<dbReference type="Pfam" id="PF05678">
    <property type="entry name" value="VQ"/>
    <property type="match status" value="1"/>
</dbReference>
<dbReference type="InterPro" id="IPR008889">
    <property type="entry name" value="VQ"/>
</dbReference>
<dbReference type="PANTHER" id="PTHR33143:SF76">
    <property type="entry name" value="VQ MOTIF-CONTAINING PROTEIN 8, CHLOROPLASTIC"/>
    <property type="match status" value="1"/>
</dbReference>
<gene>
    <name evidence="3" type="ORF">NE237_020142</name>
</gene>
<dbReference type="PANTHER" id="PTHR33143">
    <property type="entry name" value="F16F4.1 PROTEIN-RELATED"/>
    <property type="match status" value="1"/>
</dbReference>